<dbReference type="AlphaFoldDB" id="C9SEH9"/>
<dbReference type="RefSeq" id="XP_003006542.1">
    <property type="nucleotide sequence ID" value="XM_003006496.1"/>
</dbReference>
<gene>
    <name evidence="1" type="ORF">VDBG_02681</name>
</gene>
<dbReference type="Proteomes" id="UP000008698">
    <property type="component" value="Unassembled WGS sequence"/>
</dbReference>
<dbReference type="OrthoDB" id="6428749at2759"/>
<reference evidence="2" key="1">
    <citation type="journal article" date="2011" name="PLoS Pathog.">
        <title>Comparative genomics yields insights into niche adaptation of plant vascular wilt pathogens.</title>
        <authorList>
            <person name="Klosterman S.J."/>
            <person name="Subbarao K.V."/>
            <person name="Kang S."/>
            <person name="Veronese P."/>
            <person name="Gold S.E."/>
            <person name="Thomma B.P.H.J."/>
            <person name="Chen Z."/>
            <person name="Henrissat B."/>
            <person name="Lee Y.-H."/>
            <person name="Park J."/>
            <person name="Garcia-Pedrajas M.D."/>
            <person name="Barbara D.J."/>
            <person name="Anchieta A."/>
            <person name="de Jonge R."/>
            <person name="Santhanam P."/>
            <person name="Maruthachalam K."/>
            <person name="Atallah Z."/>
            <person name="Amyotte S.G."/>
            <person name="Paz Z."/>
            <person name="Inderbitzin P."/>
            <person name="Hayes R.J."/>
            <person name="Heiman D.I."/>
            <person name="Young S."/>
            <person name="Zeng Q."/>
            <person name="Engels R."/>
            <person name="Galagan J."/>
            <person name="Cuomo C.A."/>
            <person name="Dobinson K.F."/>
            <person name="Ma L.-J."/>
        </authorList>
    </citation>
    <scope>NUCLEOTIDE SEQUENCE [LARGE SCALE GENOMIC DNA]</scope>
    <source>
        <strain evidence="2">VaMs.102 / ATCC MYA-4576 / FGSC 10136</strain>
    </source>
</reference>
<protein>
    <submittedName>
        <fullName evidence="1">Uncharacterized protein</fullName>
    </submittedName>
</protein>
<dbReference type="HOGENOM" id="CLU_2924463_0_0_1"/>
<evidence type="ECO:0000313" key="2">
    <source>
        <dbReference type="Proteomes" id="UP000008698"/>
    </source>
</evidence>
<keyword evidence="2" id="KW-1185">Reference proteome</keyword>
<evidence type="ECO:0000313" key="1">
    <source>
        <dbReference type="EMBL" id="EEY16572.1"/>
    </source>
</evidence>
<proteinExistence type="predicted"/>
<dbReference type="KEGG" id="val:VDBG_02681"/>
<dbReference type="GeneID" id="9535923"/>
<accession>C9SEH9</accession>
<name>C9SEH9_VERA1</name>
<dbReference type="EMBL" id="DS985216">
    <property type="protein sequence ID" value="EEY16572.1"/>
    <property type="molecule type" value="Genomic_DNA"/>
</dbReference>
<sequence>MGGEDTLKSANAGEEPIIPAFADLLRVYNARSLSASEVMKVRIIVYSSIERNSDRSSSTTR</sequence>
<organism evidence="2">
    <name type="scientific">Verticillium alfalfae (strain VaMs.102 / ATCC MYA-4576 / FGSC 10136)</name>
    <name type="common">Verticillium wilt of alfalfa</name>
    <name type="synonym">Verticillium albo-atrum</name>
    <dbReference type="NCBI Taxonomy" id="526221"/>
    <lineage>
        <taxon>Eukaryota</taxon>
        <taxon>Fungi</taxon>
        <taxon>Dikarya</taxon>
        <taxon>Ascomycota</taxon>
        <taxon>Pezizomycotina</taxon>
        <taxon>Sordariomycetes</taxon>
        <taxon>Hypocreomycetidae</taxon>
        <taxon>Glomerellales</taxon>
        <taxon>Plectosphaerellaceae</taxon>
        <taxon>Verticillium</taxon>
    </lineage>
</organism>